<gene>
    <name evidence="3" type="ORF">DOS83_06135</name>
</gene>
<comment type="caution">
    <text evidence="3">The sequence shown here is derived from an EMBL/GenBank/DDBJ whole genome shotgun (WGS) entry which is preliminary data.</text>
</comment>
<proteinExistence type="predicted"/>
<feature type="domain" description="YSIRK Gram-positive signal peptide" evidence="2">
    <location>
        <begin position="15"/>
        <end position="40"/>
    </location>
</feature>
<name>A0A3E0IPW1_9STAP</name>
<dbReference type="AlphaFoldDB" id="A0A3E0IPW1"/>
<dbReference type="InterPro" id="IPR005877">
    <property type="entry name" value="YSIRK_signal_dom"/>
</dbReference>
<protein>
    <recommendedName>
        <fullName evidence="2">YSIRK Gram-positive signal peptide domain-containing protein</fullName>
    </recommendedName>
</protein>
<keyword evidence="1" id="KW-0732">Signal</keyword>
<organism evidence="3 4">
    <name type="scientific">Staphylococcus felis</name>
    <dbReference type="NCBI Taxonomy" id="46127"/>
    <lineage>
        <taxon>Bacteria</taxon>
        <taxon>Bacillati</taxon>
        <taxon>Bacillota</taxon>
        <taxon>Bacilli</taxon>
        <taxon>Bacillales</taxon>
        <taxon>Staphylococcaceae</taxon>
        <taxon>Staphylococcus</taxon>
    </lineage>
</organism>
<feature type="non-terminal residue" evidence="3">
    <location>
        <position position="62"/>
    </location>
</feature>
<evidence type="ECO:0000259" key="2">
    <source>
        <dbReference type="Pfam" id="PF04650"/>
    </source>
</evidence>
<dbReference type="OrthoDB" id="2414488at2"/>
<sequence>MSKKTTKSRMDFLPNRANRYAIRRFTVGTASILIGATLVLGVHHDAQAAEEDSTSLNSENSD</sequence>
<dbReference type="RefSeq" id="WP_116094300.1">
    <property type="nucleotide sequence ID" value="NZ_QKXQ01000289.1"/>
</dbReference>
<reference evidence="3 4" key="1">
    <citation type="journal article" date="2018" name="Vet. Microbiol.">
        <title>Characterisation of Staphylococcus felis isolated from cats using whole genome sequencing.</title>
        <authorList>
            <person name="Worthing K."/>
            <person name="Pang S."/>
            <person name="Trott D.J."/>
            <person name="Abraham S."/>
            <person name="Coombs G.W."/>
            <person name="Jordan D."/>
            <person name="McIntyre L."/>
            <person name="Davies M.R."/>
            <person name="Norris J."/>
        </authorList>
    </citation>
    <scope>NUCLEOTIDE SEQUENCE [LARGE SCALE GENOMIC DNA]</scope>
    <source>
        <strain evidence="3 4">F9</strain>
    </source>
</reference>
<evidence type="ECO:0000313" key="4">
    <source>
        <dbReference type="Proteomes" id="UP000256562"/>
    </source>
</evidence>
<dbReference type="EMBL" id="QKXQ01000289">
    <property type="protein sequence ID" value="REH95696.1"/>
    <property type="molecule type" value="Genomic_DNA"/>
</dbReference>
<evidence type="ECO:0000256" key="1">
    <source>
        <dbReference type="ARBA" id="ARBA00022729"/>
    </source>
</evidence>
<dbReference type="Pfam" id="PF04650">
    <property type="entry name" value="YSIRK_signal"/>
    <property type="match status" value="1"/>
</dbReference>
<evidence type="ECO:0000313" key="3">
    <source>
        <dbReference type="EMBL" id="REH95696.1"/>
    </source>
</evidence>
<dbReference type="Proteomes" id="UP000256562">
    <property type="component" value="Unassembled WGS sequence"/>
</dbReference>
<dbReference type="NCBIfam" id="TIGR01168">
    <property type="entry name" value="YSIRK_signal"/>
    <property type="match status" value="1"/>
</dbReference>
<accession>A0A3E0IPW1</accession>